<name>A0A6U1H1C2_9CHLO</name>
<dbReference type="InterPro" id="IPR028364">
    <property type="entry name" value="Ribosomal_uL1/biogenesis"/>
</dbReference>
<evidence type="ECO:0000313" key="8">
    <source>
        <dbReference type="EMBL" id="CAD9207030.1"/>
    </source>
</evidence>
<gene>
    <name evidence="7" type="ORF">TCHU04912_LOCUS9265</name>
    <name evidence="8" type="ORF">TCHU04912_LOCUS9266</name>
</gene>
<dbReference type="GO" id="GO:0003735">
    <property type="term" value="F:structural constituent of ribosome"/>
    <property type="evidence" value="ECO:0007669"/>
    <property type="project" value="InterPro"/>
</dbReference>
<dbReference type="SUPFAM" id="SSF56808">
    <property type="entry name" value="Ribosomal protein L1"/>
    <property type="match status" value="1"/>
</dbReference>
<keyword evidence="5 6" id="KW-0687">Ribonucleoprotein</keyword>
<comment type="similarity">
    <text evidence="1 6">Belongs to the universal ribosomal protein uL1 family.</text>
</comment>
<dbReference type="CDD" id="cd00403">
    <property type="entry name" value="Ribosomal_L1"/>
    <property type="match status" value="1"/>
</dbReference>
<evidence type="ECO:0000256" key="1">
    <source>
        <dbReference type="ARBA" id="ARBA00010531"/>
    </source>
</evidence>
<dbReference type="PROSITE" id="PS01199">
    <property type="entry name" value="RIBOSOMAL_L1"/>
    <property type="match status" value="1"/>
</dbReference>
<dbReference type="NCBIfam" id="TIGR01169">
    <property type="entry name" value="rplA_bact"/>
    <property type="match status" value="1"/>
</dbReference>
<dbReference type="PANTHER" id="PTHR36427">
    <property type="entry name" value="54S RIBOSOMAL PROTEIN L1, MITOCHONDRIAL"/>
    <property type="match status" value="1"/>
</dbReference>
<dbReference type="InterPro" id="IPR023673">
    <property type="entry name" value="Ribosomal_uL1_CS"/>
</dbReference>
<evidence type="ECO:0000313" key="7">
    <source>
        <dbReference type="EMBL" id="CAD9207029.1"/>
    </source>
</evidence>
<accession>A0A6U1H1C2</accession>
<dbReference type="Pfam" id="PF00687">
    <property type="entry name" value="Ribosomal_L1"/>
    <property type="match status" value="1"/>
</dbReference>
<organism evidence="8">
    <name type="scientific">Tetraselmis chuii</name>
    <dbReference type="NCBI Taxonomy" id="63592"/>
    <lineage>
        <taxon>Eukaryota</taxon>
        <taxon>Viridiplantae</taxon>
        <taxon>Chlorophyta</taxon>
        <taxon>core chlorophytes</taxon>
        <taxon>Chlorodendrophyceae</taxon>
        <taxon>Chlorodendrales</taxon>
        <taxon>Chlorodendraceae</taxon>
        <taxon>Tetraselmis</taxon>
    </lineage>
</organism>
<evidence type="ECO:0000256" key="2">
    <source>
        <dbReference type="ARBA" id="ARBA00022730"/>
    </source>
</evidence>
<dbReference type="InterPro" id="IPR023674">
    <property type="entry name" value="Ribosomal_uL1-like"/>
</dbReference>
<dbReference type="InterPro" id="IPR016095">
    <property type="entry name" value="Ribosomal_uL1_3-a/b-sand"/>
</dbReference>
<keyword evidence="3" id="KW-0694">RNA-binding</keyword>
<dbReference type="Gene3D" id="3.30.190.20">
    <property type="match status" value="1"/>
</dbReference>
<dbReference type="PANTHER" id="PTHR36427:SF4">
    <property type="entry name" value="RIBOSOMAL PROTEIN L1P_L10E FAMILY"/>
    <property type="match status" value="1"/>
</dbReference>
<proteinExistence type="inferred from homology"/>
<dbReference type="InterPro" id="IPR005878">
    <property type="entry name" value="Ribosom_uL1_bac-type"/>
</dbReference>
<evidence type="ECO:0000256" key="6">
    <source>
        <dbReference type="RuleBase" id="RU000659"/>
    </source>
</evidence>
<dbReference type="GO" id="GO:0006412">
    <property type="term" value="P:translation"/>
    <property type="evidence" value="ECO:0007669"/>
    <property type="project" value="InterPro"/>
</dbReference>
<keyword evidence="2" id="KW-0699">rRNA-binding</keyword>
<reference evidence="8" key="1">
    <citation type="submission" date="2021-01" db="EMBL/GenBank/DDBJ databases">
        <authorList>
            <person name="Corre E."/>
            <person name="Pelletier E."/>
            <person name="Niang G."/>
            <person name="Scheremetjew M."/>
            <person name="Finn R."/>
            <person name="Kale V."/>
            <person name="Holt S."/>
            <person name="Cochrane G."/>
            <person name="Meng A."/>
            <person name="Brown T."/>
            <person name="Cohen L."/>
        </authorList>
    </citation>
    <scope>NUCLEOTIDE SEQUENCE</scope>
    <source>
        <strain evidence="8">PLY429</strain>
    </source>
</reference>
<dbReference type="FunFam" id="3.40.50.790:FF:000001">
    <property type="entry name" value="50S ribosomal protein L1"/>
    <property type="match status" value="1"/>
</dbReference>
<dbReference type="AlphaFoldDB" id="A0A6U1H1C2"/>
<keyword evidence="4 6" id="KW-0689">Ribosomal protein</keyword>
<sequence>MSAGLAVLRRSGVSAAILRRAAAAQMSVAVLPAVAPAPRVSQASAAGVWAPVSGLMQRYCPFSGGQPLRDANVQEADATSPSAAAADSWDNLPLPQFIYHTKEKRAPSTLIEALSYVKAEAEKKQRKFVETVDLAICLGTNPKRGDQTVRSSVSLPHGTGKTTRVGVFVPPQEVEAALAAGADMAGNDDLIAHVEETGGGSKMQFDKVLATPDMMKQLSKVARILGPRGLMPNPKLGTIVQPSGLAEAIAEMKRGRVEFRADKGAVVHVPIGKVDFETKKLIENAGALADALLAARPAKLKGSGSSGYILKVSVSSTMGPSAPVLVKSLVAARPAKP</sequence>
<dbReference type="GO" id="GO:0015934">
    <property type="term" value="C:large ribosomal subunit"/>
    <property type="evidence" value="ECO:0007669"/>
    <property type="project" value="InterPro"/>
</dbReference>
<dbReference type="GO" id="GO:0019843">
    <property type="term" value="F:rRNA binding"/>
    <property type="evidence" value="ECO:0007669"/>
    <property type="project" value="UniProtKB-KW"/>
</dbReference>
<dbReference type="EMBL" id="HBGG01018044">
    <property type="protein sequence ID" value="CAD9207029.1"/>
    <property type="molecule type" value="Transcribed_RNA"/>
</dbReference>
<dbReference type="Gene3D" id="3.40.50.790">
    <property type="match status" value="1"/>
</dbReference>
<evidence type="ECO:0000256" key="5">
    <source>
        <dbReference type="ARBA" id="ARBA00023274"/>
    </source>
</evidence>
<evidence type="ECO:0000256" key="4">
    <source>
        <dbReference type="ARBA" id="ARBA00022980"/>
    </source>
</evidence>
<dbReference type="EMBL" id="HBGG01018045">
    <property type="protein sequence ID" value="CAD9207030.1"/>
    <property type="molecule type" value="Transcribed_RNA"/>
</dbReference>
<evidence type="ECO:0000256" key="3">
    <source>
        <dbReference type="ARBA" id="ARBA00022884"/>
    </source>
</evidence>
<protein>
    <recommendedName>
        <fullName evidence="6">Ribosomal protein</fullName>
    </recommendedName>
</protein>